<dbReference type="AlphaFoldDB" id="A0A202BZN5"/>
<dbReference type="EMBL" id="MVAG01000119">
    <property type="protein sequence ID" value="OVE56926.1"/>
    <property type="molecule type" value="Genomic_DNA"/>
</dbReference>
<accession>A0A202BZN5</accession>
<reference evidence="2" key="1">
    <citation type="submission" date="2017-02" db="EMBL/GenBank/DDBJ databases">
        <authorList>
            <person name="Tetz G."/>
            <person name="Tetz V."/>
        </authorList>
    </citation>
    <scope>NUCLEOTIDE SEQUENCE [LARGE SCALE GENOMIC DNA]</scope>
    <source>
        <strain evidence="2">VT16-26</strain>
    </source>
</reference>
<evidence type="ECO:0008006" key="3">
    <source>
        <dbReference type="Google" id="ProtNLM"/>
    </source>
</evidence>
<proteinExistence type="predicted"/>
<name>A0A202BZN5_9FLAO</name>
<gene>
    <name evidence="1" type="ORF">B0E34_11420</name>
</gene>
<sequence>MIIEEFLKIKNHPNRGEIGMLMDNLYNEFRGDRKDILILLNSDIDYMRFYGCDILNETRINDVKYVNKIMDKLYDILENDISVNNKIRAYHALYGIYLDNKDVNGLYLMCNKMKNHTNSIIKEDSLTFLEKYKSAPEKPDSADL</sequence>
<dbReference type="Proteomes" id="UP000196355">
    <property type="component" value="Unassembled WGS sequence"/>
</dbReference>
<organism evidence="1 2">
    <name type="scientific">Chryseobacterium mucoviscidosis</name>
    <dbReference type="NCBI Taxonomy" id="1945581"/>
    <lineage>
        <taxon>Bacteria</taxon>
        <taxon>Pseudomonadati</taxon>
        <taxon>Bacteroidota</taxon>
        <taxon>Flavobacteriia</taxon>
        <taxon>Flavobacteriales</taxon>
        <taxon>Weeksellaceae</taxon>
        <taxon>Chryseobacterium group</taxon>
        <taxon>Chryseobacterium</taxon>
    </lineage>
</organism>
<keyword evidence="2" id="KW-1185">Reference proteome</keyword>
<evidence type="ECO:0000313" key="1">
    <source>
        <dbReference type="EMBL" id="OVE56926.1"/>
    </source>
</evidence>
<evidence type="ECO:0000313" key="2">
    <source>
        <dbReference type="Proteomes" id="UP000196355"/>
    </source>
</evidence>
<comment type="caution">
    <text evidence="1">The sequence shown here is derived from an EMBL/GenBank/DDBJ whole genome shotgun (WGS) entry which is preliminary data.</text>
</comment>
<protein>
    <recommendedName>
        <fullName evidence="3">Immunity protein 30 domain-containing protein</fullName>
    </recommendedName>
</protein>
<dbReference type="RefSeq" id="WP_087709572.1">
    <property type="nucleotide sequence ID" value="NZ_MVAG01000119.1"/>
</dbReference>